<dbReference type="Gene3D" id="1.10.10.10">
    <property type="entry name" value="Winged helix-like DNA-binding domain superfamily/Winged helix DNA-binding domain"/>
    <property type="match status" value="1"/>
</dbReference>
<dbReference type="InterPro" id="IPR036390">
    <property type="entry name" value="WH_DNA-bd_sf"/>
</dbReference>
<dbReference type="Pfam" id="PF00392">
    <property type="entry name" value="GntR"/>
    <property type="match status" value="1"/>
</dbReference>
<dbReference type="PANTHER" id="PTHR43537:SF5">
    <property type="entry name" value="UXU OPERON TRANSCRIPTIONAL REGULATOR"/>
    <property type="match status" value="1"/>
</dbReference>
<name>A0ABU2DU98_9MICC</name>
<dbReference type="InterPro" id="IPR011711">
    <property type="entry name" value="GntR_C"/>
</dbReference>
<dbReference type="CDD" id="cd07377">
    <property type="entry name" value="WHTH_GntR"/>
    <property type="match status" value="1"/>
</dbReference>
<dbReference type="Proteomes" id="UP001251870">
    <property type="component" value="Unassembled WGS sequence"/>
</dbReference>
<evidence type="ECO:0000256" key="1">
    <source>
        <dbReference type="ARBA" id="ARBA00023015"/>
    </source>
</evidence>
<evidence type="ECO:0000256" key="3">
    <source>
        <dbReference type="ARBA" id="ARBA00023163"/>
    </source>
</evidence>
<evidence type="ECO:0000256" key="2">
    <source>
        <dbReference type="ARBA" id="ARBA00023125"/>
    </source>
</evidence>
<dbReference type="PANTHER" id="PTHR43537">
    <property type="entry name" value="TRANSCRIPTIONAL REGULATOR, GNTR FAMILY"/>
    <property type="match status" value="1"/>
</dbReference>
<dbReference type="SUPFAM" id="SSF46785">
    <property type="entry name" value="Winged helix' DNA-binding domain"/>
    <property type="match status" value="1"/>
</dbReference>
<dbReference type="SMART" id="SM00895">
    <property type="entry name" value="FCD"/>
    <property type="match status" value="1"/>
</dbReference>
<comment type="caution">
    <text evidence="5">The sequence shown here is derived from an EMBL/GenBank/DDBJ whole genome shotgun (WGS) entry which is preliminary data.</text>
</comment>
<feature type="domain" description="HTH gntR-type" evidence="4">
    <location>
        <begin position="9"/>
        <end position="76"/>
    </location>
</feature>
<keyword evidence="1" id="KW-0805">Transcription regulation</keyword>
<accession>A0ABU2DU98</accession>
<gene>
    <name evidence="5" type="ORF">RIL96_10950</name>
</gene>
<dbReference type="SUPFAM" id="SSF48008">
    <property type="entry name" value="GntR ligand-binding domain-like"/>
    <property type="match status" value="1"/>
</dbReference>
<evidence type="ECO:0000313" key="5">
    <source>
        <dbReference type="EMBL" id="MDR8020082.1"/>
    </source>
</evidence>
<keyword evidence="3" id="KW-0804">Transcription</keyword>
<dbReference type="Pfam" id="PF07729">
    <property type="entry name" value="FCD"/>
    <property type="match status" value="1"/>
</dbReference>
<evidence type="ECO:0000313" key="6">
    <source>
        <dbReference type="Proteomes" id="UP001251870"/>
    </source>
</evidence>
<dbReference type="Gene3D" id="1.20.120.530">
    <property type="entry name" value="GntR ligand-binding domain-like"/>
    <property type="match status" value="1"/>
</dbReference>
<dbReference type="PROSITE" id="PS50949">
    <property type="entry name" value="HTH_GNTR"/>
    <property type="match status" value="1"/>
</dbReference>
<dbReference type="RefSeq" id="WP_310549064.1">
    <property type="nucleotide sequence ID" value="NZ_JAVKGR010000016.1"/>
</dbReference>
<organism evidence="5 6">
    <name type="scientific">Nesterenkonia aerolata</name>
    <dbReference type="NCBI Taxonomy" id="3074079"/>
    <lineage>
        <taxon>Bacteria</taxon>
        <taxon>Bacillati</taxon>
        <taxon>Actinomycetota</taxon>
        <taxon>Actinomycetes</taxon>
        <taxon>Micrococcales</taxon>
        <taxon>Micrococcaceae</taxon>
        <taxon>Nesterenkonia</taxon>
    </lineage>
</organism>
<dbReference type="InterPro" id="IPR000524">
    <property type="entry name" value="Tscrpt_reg_HTH_GntR"/>
</dbReference>
<dbReference type="InterPro" id="IPR008920">
    <property type="entry name" value="TF_FadR/GntR_C"/>
</dbReference>
<reference evidence="5 6" key="1">
    <citation type="submission" date="2023-09" db="EMBL/GenBank/DDBJ databases">
        <title>Description of three actinobacteria isolated from air of manufacturing shop in a pharmaceutical factory.</title>
        <authorList>
            <person name="Zhang D.-F."/>
        </authorList>
    </citation>
    <scope>NUCLEOTIDE SEQUENCE [LARGE SCALE GENOMIC DNA]</scope>
    <source>
        <strain evidence="5 6">LY-0111</strain>
    </source>
</reference>
<dbReference type="EMBL" id="JAVKGR010000016">
    <property type="protein sequence ID" value="MDR8020082.1"/>
    <property type="molecule type" value="Genomic_DNA"/>
</dbReference>
<keyword evidence="2" id="KW-0238">DNA-binding</keyword>
<evidence type="ECO:0000259" key="4">
    <source>
        <dbReference type="PROSITE" id="PS50949"/>
    </source>
</evidence>
<sequence length="222" mass="25029">MTTETAPATSKSQRTYDWLRERILSREFSPGYRLVLGPIAAELEVSVVPVREAVRRLEAEGLVEFEKNVGARVATIDEEAYHDTMEALGALEGVATSLALPELTAQDLERAEALNTQMRHLLENFDPMRFTSLNEQFHRVLFSRCPNPHIHELVGRGWHRLAGLRRSTFSFVPDRAGESVAEHEQILTLIRTGADALEVELAVRQHRWKTVAAYRATSQSTP</sequence>
<protein>
    <submittedName>
        <fullName evidence="5">GntR family transcriptional regulator</fullName>
    </submittedName>
</protein>
<dbReference type="InterPro" id="IPR036388">
    <property type="entry name" value="WH-like_DNA-bd_sf"/>
</dbReference>
<keyword evidence="6" id="KW-1185">Reference proteome</keyword>
<dbReference type="SMART" id="SM00345">
    <property type="entry name" value="HTH_GNTR"/>
    <property type="match status" value="1"/>
</dbReference>
<proteinExistence type="predicted"/>